<dbReference type="PROSITE" id="PS51257">
    <property type="entry name" value="PROKAR_LIPOPROTEIN"/>
    <property type="match status" value="1"/>
</dbReference>
<accession>A0ABS6SYH8</accession>
<dbReference type="RefSeq" id="WP_218390659.1">
    <property type="nucleotide sequence ID" value="NZ_JAHUZE010000001.1"/>
</dbReference>
<keyword evidence="2" id="KW-1185">Reference proteome</keyword>
<dbReference type="Proteomes" id="UP000756530">
    <property type="component" value="Unassembled WGS sequence"/>
</dbReference>
<evidence type="ECO:0008006" key="3">
    <source>
        <dbReference type="Google" id="ProtNLM"/>
    </source>
</evidence>
<protein>
    <recommendedName>
        <fullName evidence="3">Lipoprotein</fullName>
    </recommendedName>
</protein>
<dbReference type="EMBL" id="JAHUZE010000001">
    <property type="protein sequence ID" value="MBV7377790.1"/>
    <property type="molecule type" value="Genomic_DNA"/>
</dbReference>
<evidence type="ECO:0000313" key="1">
    <source>
        <dbReference type="EMBL" id="MBV7377790.1"/>
    </source>
</evidence>
<organism evidence="1 2">
    <name type="scientific">Maritimibacter dapengensis</name>
    <dbReference type="NCBI Taxonomy" id="2836868"/>
    <lineage>
        <taxon>Bacteria</taxon>
        <taxon>Pseudomonadati</taxon>
        <taxon>Pseudomonadota</taxon>
        <taxon>Alphaproteobacteria</taxon>
        <taxon>Rhodobacterales</taxon>
        <taxon>Roseobacteraceae</taxon>
        <taxon>Maritimibacter</taxon>
    </lineage>
</organism>
<gene>
    <name evidence="1" type="ORF">KJP28_02555</name>
</gene>
<proteinExistence type="predicted"/>
<evidence type="ECO:0000313" key="2">
    <source>
        <dbReference type="Proteomes" id="UP000756530"/>
    </source>
</evidence>
<reference evidence="1 2" key="1">
    <citation type="submission" date="2021-05" db="EMBL/GenBank/DDBJ databases">
        <title>Culturable bacteria isolated from Daya Bay.</title>
        <authorList>
            <person name="Zheng W."/>
            <person name="Yu S."/>
            <person name="Huang Y."/>
        </authorList>
    </citation>
    <scope>NUCLEOTIDE SEQUENCE [LARGE SCALE GENOMIC DNA]</scope>
    <source>
        <strain evidence="1 2">DP4N28-5</strain>
    </source>
</reference>
<sequence>MKWTAALLALATLAACETTSTITRTGETVSFGEKTYDIYVENIRTWGEGYDYRYARRMIGTETRYIWCDGDCQARLDALLGP</sequence>
<comment type="caution">
    <text evidence="1">The sequence shown here is derived from an EMBL/GenBank/DDBJ whole genome shotgun (WGS) entry which is preliminary data.</text>
</comment>
<name>A0ABS6SYH8_9RHOB</name>